<dbReference type="CDD" id="cd03351">
    <property type="entry name" value="LbH_UDP-GlcNAc_AT"/>
    <property type="match status" value="1"/>
</dbReference>
<dbReference type="Gene3D" id="1.20.1180.10">
    <property type="entry name" value="Udp N-acetylglucosamine O-acyltransferase, C-terminal domain"/>
    <property type="match status" value="1"/>
</dbReference>
<protein>
    <recommendedName>
        <fullName evidence="8">Acyl-[acyl-carrier-protein]--UDP-N-acetylglucosamine O-acyltransferase</fullName>
        <shortName evidence="8">UDP-N-acetylglucosamine acyltransferase</shortName>
        <ecNumber evidence="8">2.3.1.129</ecNumber>
    </recommendedName>
</protein>
<proteinExistence type="inferred from homology"/>
<comment type="catalytic activity">
    <reaction evidence="8">
        <text>a (3R)-hydroxyacyl-[ACP] + UDP-N-acetyl-alpha-D-glucosamine = a UDP-3-O-[(3R)-3-hydroxyacyl]-N-acetyl-alpha-D-glucosamine + holo-[ACP]</text>
        <dbReference type="Rhea" id="RHEA:67812"/>
        <dbReference type="Rhea" id="RHEA-COMP:9685"/>
        <dbReference type="Rhea" id="RHEA-COMP:9945"/>
        <dbReference type="ChEBI" id="CHEBI:57705"/>
        <dbReference type="ChEBI" id="CHEBI:64479"/>
        <dbReference type="ChEBI" id="CHEBI:78827"/>
        <dbReference type="ChEBI" id="CHEBI:173225"/>
        <dbReference type="EC" id="2.3.1.129"/>
    </reaction>
</comment>
<dbReference type="AlphaFoldDB" id="H1D045"/>
<dbReference type="RefSeq" id="WP_008859479.1">
    <property type="nucleotide sequence ID" value="NZ_JH591187.1"/>
</dbReference>
<gene>
    <name evidence="8" type="primary">lpxA</name>
    <name evidence="10" type="ORF">HMPREF9453_00983</name>
</gene>
<evidence type="ECO:0000313" key="10">
    <source>
        <dbReference type="EMBL" id="EHO63095.1"/>
    </source>
</evidence>
<dbReference type="eggNOG" id="COG1043">
    <property type="taxonomic scope" value="Bacteria"/>
</dbReference>
<evidence type="ECO:0000256" key="6">
    <source>
        <dbReference type="ARBA" id="ARBA00023098"/>
    </source>
</evidence>
<reference evidence="10 11" key="1">
    <citation type="submission" date="2011-11" db="EMBL/GenBank/DDBJ databases">
        <title>The Genome Sequence of Dialister succinatiphilus YIT 11850.</title>
        <authorList>
            <consortium name="The Broad Institute Genome Sequencing Platform"/>
            <person name="Earl A."/>
            <person name="Ward D."/>
            <person name="Feldgarden M."/>
            <person name="Gevers D."/>
            <person name="Morotomi M."/>
            <person name="Young S.K."/>
            <person name="Zeng Q."/>
            <person name="Gargeya S."/>
            <person name="Fitzgerald M."/>
            <person name="Haas B."/>
            <person name="Abouelleil A."/>
            <person name="Alvarado L."/>
            <person name="Arachchi H.M."/>
            <person name="Berlin A."/>
            <person name="Brown A."/>
            <person name="Chapman S.B."/>
            <person name="Dunbar C."/>
            <person name="Gearin G."/>
            <person name="Goldberg J."/>
            <person name="Griggs A."/>
            <person name="Gujja S."/>
            <person name="Heiman D."/>
            <person name="Howarth C."/>
            <person name="Lui A."/>
            <person name="MacDonald P.J.P."/>
            <person name="Montmayeur A."/>
            <person name="Murphy C."/>
            <person name="Neiman D."/>
            <person name="Pearson M."/>
            <person name="Priest M."/>
            <person name="Roberts A."/>
            <person name="Saif S."/>
            <person name="Shea T."/>
            <person name="Sisk P."/>
            <person name="Stolte C."/>
            <person name="Sykes S."/>
            <person name="Wortman J."/>
            <person name="Nusbaum C."/>
            <person name="Birren B."/>
        </authorList>
    </citation>
    <scope>NUCLEOTIDE SEQUENCE [LARGE SCALE GENOMIC DNA]</scope>
    <source>
        <strain evidence="10 11">YIT 11850</strain>
    </source>
</reference>
<keyword evidence="5 8" id="KW-0677">Repeat</keyword>
<comment type="function">
    <text evidence="8">Involved in the biosynthesis of lipid A, a phosphorylated glycolipid that anchors the lipopolysaccharide to the outer membrane of the cell.</text>
</comment>
<dbReference type="Proteomes" id="UP000003277">
    <property type="component" value="Unassembled WGS sequence"/>
</dbReference>
<evidence type="ECO:0000256" key="7">
    <source>
        <dbReference type="ARBA" id="ARBA00023315"/>
    </source>
</evidence>
<comment type="pathway">
    <text evidence="8">Glycolipid biosynthesis; lipid IV(A) biosynthesis; lipid IV(A) from (3R)-3-hydroxytetradecanoyl-[acyl-carrier-protein] and UDP-N-acetyl-alpha-D-glucosamine: step 1/6.</text>
</comment>
<accession>H1D045</accession>
<keyword evidence="7 8" id="KW-0012">Acyltransferase</keyword>
<dbReference type="PANTHER" id="PTHR43480:SF1">
    <property type="entry name" value="ACYL-[ACYL-CARRIER-PROTEIN]--UDP-N-ACETYLGLUCOSAMINE O-ACYLTRANSFERASE, MITOCHONDRIAL-RELATED"/>
    <property type="match status" value="1"/>
</dbReference>
<evidence type="ECO:0000256" key="5">
    <source>
        <dbReference type="ARBA" id="ARBA00022737"/>
    </source>
</evidence>
<dbReference type="PIRSF" id="PIRSF000456">
    <property type="entry name" value="UDP-GlcNAc_acltr"/>
    <property type="match status" value="1"/>
</dbReference>
<dbReference type="UniPathway" id="UPA00359">
    <property type="reaction ID" value="UER00477"/>
</dbReference>
<keyword evidence="4 8" id="KW-0808">Transferase</keyword>
<keyword evidence="2 8" id="KW-0444">Lipid biosynthesis</keyword>
<keyword evidence="6 8" id="KW-0443">Lipid metabolism</keyword>
<evidence type="ECO:0000256" key="1">
    <source>
        <dbReference type="ARBA" id="ARBA00022490"/>
    </source>
</evidence>
<keyword evidence="3 8" id="KW-0441">Lipid A biosynthesis</keyword>
<evidence type="ECO:0000256" key="3">
    <source>
        <dbReference type="ARBA" id="ARBA00022556"/>
    </source>
</evidence>
<dbReference type="InterPro" id="IPR011004">
    <property type="entry name" value="Trimer_LpxA-like_sf"/>
</dbReference>
<dbReference type="STRING" id="742743.HMPREF9453_00983"/>
<dbReference type="GO" id="GO:0016020">
    <property type="term" value="C:membrane"/>
    <property type="evidence" value="ECO:0007669"/>
    <property type="project" value="GOC"/>
</dbReference>
<dbReference type="OrthoDB" id="9807278at2"/>
<comment type="caution">
    <text evidence="10">The sequence shown here is derived from an EMBL/GenBank/DDBJ whole genome shotgun (WGS) entry which is preliminary data.</text>
</comment>
<evidence type="ECO:0000256" key="2">
    <source>
        <dbReference type="ARBA" id="ARBA00022516"/>
    </source>
</evidence>
<dbReference type="GO" id="GO:0008780">
    <property type="term" value="F:acyl-[acyl-carrier-protein]-UDP-N-acetylglucosamine O-acyltransferase activity"/>
    <property type="evidence" value="ECO:0007669"/>
    <property type="project" value="UniProtKB-UniRule"/>
</dbReference>
<dbReference type="Gene3D" id="2.160.10.10">
    <property type="entry name" value="Hexapeptide repeat proteins"/>
    <property type="match status" value="1"/>
</dbReference>
<dbReference type="GO" id="GO:0005737">
    <property type="term" value="C:cytoplasm"/>
    <property type="evidence" value="ECO:0007669"/>
    <property type="project" value="UniProtKB-SubCell"/>
</dbReference>
<dbReference type="HOGENOM" id="CLU_061249_0_0_9"/>
<dbReference type="InterPro" id="IPR010137">
    <property type="entry name" value="Lipid_A_LpxA"/>
</dbReference>
<evidence type="ECO:0000256" key="8">
    <source>
        <dbReference type="HAMAP-Rule" id="MF_00387"/>
    </source>
</evidence>
<dbReference type="PATRIC" id="fig|742743.3.peg.1009"/>
<dbReference type="EMBL" id="ADLT01000022">
    <property type="protein sequence ID" value="EHO63095.1"/>
    <property type="molecule type" value="Genomic_DNA"/>
</dbReference>
<dbReference type="GeneID" id="98911325"/>
<dbReference type="NCBIfam" id="TIGR01852">
    <property type="entry name" value="lipid_A_lpxA"/>
    <property type="match status" value="1"/>
</dbReference>
<dbReference type="InterPro" id="IPR037157">
    <property type="entry name" value="Acetyltransf_C_sf"/>
</dbReference>
<keyword evidence="11" id="KW-1185">Reference proteome</keyword>
<dbReference type="NCBIfam" id="NF003657">
    <property type="entry name" value="PRK05289.1"/>
    <property type="match status" value="1"/>
</dbReference>
<comment type="subunit">
    <text evidence="8">Homotrimer.</text>
</comment>
<name>H1D045_9FIRM</name>
<comment type="similarity">
    <text evidence="8">Belongs to the transferase hexapeptide repeat family. LpxA subfamily.</text>
</comment>
<evidence type="ECO:0000259" key="9">
    <source>
        <dbReference type="Pfam" id="PF13720"/>
    </source>
</evidence>
<sequence>MELKVIQSAEPKIHPTAVIDPTAILHKNVVIGPYAVIGENCEIGEGSVIGAHAVIAKNVRMGKENHIYPHAVIGEDPQDLKFHDEYSTVVIGDHNLIREYVTIHRATGENCETRVGSYNMLQAYTHVAHNCNFGDHIVMSSFSGVAGHVTVEDHAVIGGMSGIHQFVKIGACAMVGGMSKIVQDVCPFVIVDGNPSRVVGLNSVGLARNNITPEVKSYLKKAYRLIFRSGLKLNDAILEMEQELPSTPEIEHLLRFLRNCDRGLCRTRDR</sequence>
<dbReference type="EC" id="2.3.1.129" evidence="8"/>
<dbReference type="Pfam" id="PF13720">
    <property type="entry name" value="Acetyltransf_11"/>
    <property type="match status" value="1"/>
</dbReference>
<dbReference type="SUPFAM" id="SSF51161">
    <property type="entry name" value="Trimeric LpxA-like enzymes"/>
    <property type="match status" value="1"/>
</dbReference>
<dbReference type="Pfam" id="PF00132">
    <property type="entry name" value="Hexapep"/>
    <property type="match status" value="1"/>
</dbReference>
<feature type="domain" description="UDP N-acetylglucosamine O-acyltransferase C-terminal" evidence="9">
    <location>
        <begin position="184"/>
        <end position="265"/>
    </location>
</feature>
<organism evidence="10 11">
    <name type="scientific">Dialister succinatiphilus YIT 11850</name>
    <dbReference type="NCBI Taxonomy" id="742743"/>
    <lineage>
        <taxon>Bacteria</taxon>
        <taxon>Bacillati</taxon>
        <taxon>Bacillota</taxon>
        <taxon>Negativicutes</taxon>
        <taxon>Veillonellales</taxon>
        <taxon>Veillonellaceae</taxon>
        <taxon>Dialister</taxon>
    </lineage>
</organism>
<dbReference type="InterPro" id="IPR018357">
    <property type="entry name" value="Hexapep_transf_CS"/>
</dbReference>
<evidence type="ECO:0000256" key="4">
    <source>
        <dbReference type="ARBA" id="ARBA00022679"/>
    </source>
</evidence>
<keyword evidence="1 8" id="KW-0963">Cytoplasm</keyword>
<comment type="subcellular location">
    <subcellularLocation>
        <location evidence="8">Cytoplasm</location>
    </subcellularLocation>
</comment>
<dbReference type="PANTHER" id="PTHR43480">
    <property type="entry name" value="ACYL-[ACYL-CARRIER-PROTEIN]--UDP-N-ACETYLGLUCOSAMINE O-ACYLTRANSFERASE"/>
    <property type="match status" value="1"/>
</dbReference>
<dbReference type="InterPro" id="IPR001451">
    <property type="entry name" value="Hexapep"/>
</dbReference>
<dbReference type="HAMAP" id="MF_00387">
    <property type="entry name" value="LpxA"/>
    <property type="match status" value="1"/>
</dbReference>
<dbReference type="PROSITE" id="PS00101">
    <property type="entry name" value="HEXAPEP_TRANSFERASES"/>
    <property type="match status" value="2"/>
</dbReference>
<dbReference type="InterPro" id="IPR029098">
    <property type="entry name" value="Acetyltransf_C"/>
</dbReference>
<dbReference type="GO" id="GO:0009245">
    <property type="term" value="P:lipid A biosynthetic process"/>
    <property type="evidence" value="ECO:0007669"/>
    <property type="project" value="UniProtKB-UniRule"/>
</dbReference>
<evidence type="ECO:0000313" key="11">
    <source>
        <dbReference type="Proteomes" id="UP000003277"/>
    </source>
</evidence>